<evidence type="ECO:0000313" key="2">
    <source>
        <dbReference type="EMBL" id="TRD15429.1"/>
    </source>
</evidence>
<comment type="caution">
    <text evidence="2">The sequence shown here is derived from an EMBL/GenBank/DDBJ whole genome shotgun (WGS) entry which is preliminary data.</text>
</comment>
<keyword evidence="1" id="KW-0812">Transmembrane</keyword>
<feature type="transmembrane region" description="Helical" evidence="1">
    <location>
        <begin position="32"/>
        <end position="53"/>
    </location>
</feature>
<gene>
    <name evidence="2" type="ORF">FEV53_16400</name>
</gene>
<keyword evidence="3" id="KW-1185">Reference proteome</keyword>
<keyword evidence="1" id="KW-0472">Membrane</keyword>
<dbReference type="AlphaFoldDB" id="A0A547PMP8"/>
<proteinExistence type="predicted"/>
<accession>A0A547PMP8</accession>
<reference evidence="2 3" key="1">
    <citation type="submission" date="2019-06" db="EMBL/GenBank/DDBJ databases">
        <title>Paenimaribius caenipelagi gen. nov., sp. nov., isolated from a tidal flat.</title>
        <authorList>
            <person name="Yoon J.-H."/>
        </authorList>
    </citation>
    <scope>NUCLEOTIDE SEQUENCE [LARGE SCALE GENOMIC DNA]</scope>
    <source>
        <strain evidence="2 3">JBTF-M29</strain>
    </source>
</reference>
<name>A0A547PMP8_9RHOB</name>
<evidence type="ECO:0000313" key="3">
    <source>
        <dbReference type="Proteomes" id="UP000318590"/>
    </source>
</evidence>
<dbReference type="RefSeq" id="WP_142835859.1">
    <property type="nucleotide sequence ID" value="NZ_VFSV01000043.1"/>
</dbReference>
<dbReference type="EMBL" id="VFSV01000043">
    <property type="protein sequence ID" value="TRD15429.1"/>
    <property type="molecule type" value="Genomic_DNA"/>
</dbReference>
<organism evidence="2 3">
    <name type="scientific">Palleronia caenipelagi</name>
    <dbReference type="NCBI Taxonomy" id="2489174"/>
    <lineage>
        <taxon>Bacteria</taxon>
        <taxon>Pseudomonadati</taxon>
        <taxon>Pseudomonadota</taxon>
        <taxon>Alphaproteobacteria</taxon>
        <taxon>Rhodobacterales</taxon>
        <taxon>Roseobacteraceae</taxon>
        <taxon>Palleronia</taxon>
    </lineage>
</organism>
<sequence length="54" mass="5781">MTEAEVRLADEKMRAQIAKLLAETKQISVSTFLAPFLAAVGVIGATAAFVKIFL</sequence>
<protein>
    <submittedName>
        <fullName evidence="2">Uncharacterized protein</fullName>
    </submittedName>
</protein>
<evidence type="ECO:0000256" key="1">
    <source>
        <dbReference type="SAM" id="Phobius"/>
    </source>
</evidence>
<dbReference type="OrthoDB" id="7875901at2"/>
<keyword evidence="1" id="KW-1133">Transmembrane helix</keyword>
<dbReference type="Proteomes" id="UP000318590">
    <property type="component" value="Unassembled WGS sequence"/>
</dbReference>